<protein>
    <recommendedName>
        <fullName evidence="2">ASCH domain-containing protein</fullName>
    </recommendedName>
</protein>
<dbReference type="AlphaFoldDB" id="A0A0F9KNW0"/>
<comment type="caution">
    <text evidence="1">The sequence shown here is derived from an EMBL/GenBank/DDBJ whole genome shotgun (WGS) entry which is preliminary data.</text>
</comment>
<name>A0A0F9KNW0_9ZZZZ</name>
<gene>
    <name evidence="1" type="ORF">LCGC14_1611400</name>
</gene>
<organism evidence="1">
    <name type="scientific">marine sediment metagenome</name>
    <dbReference type="NCBI Taxonomy" id="412755"/>
    <lineage>
        <taxon>unclassified sequences</taxon>
        <taxon>metagenomes</taxon>
        <taxon>ecological metagenomes</taxon>
    </lineage>
</organism>
<evidence type="ECO:0008006" key="2">
    <source>
        <dbReference type="Google" id="ProtNLM"/>
    </source>
</evidence>
<proteinExistence type="predicted"/>
<dbReference type="EMBL" id="LAZR01013049">
    <property type="protein sequence ID" value="KKM23813.1"/>
    <property type="molecule type" value="Genomic_DNA"/>
</dbReference>
<evidence type="ECO:0000313" key="1">
    <source>
        <dbReference type="EMBL" id="KKM23813.1"/>
    </source>
</evidence>
<reference evidence="1" key="1">
    <citation type="journal article" date="2015" name="Nature">
        <title>Complex archaea that bridge the gap between prokaryotes and eukaryotes.</title>
        <authorList>
            <person name="Spang A."/>
            <person name="Saw J.H."/>
            <person name="Jorgensen S.L."/>
            <person name="Zaremba-Niedzwiedzka K."/>
            <person name="Martijn J."/>
            <person name="Lind A.E."/>
            <person name="van Eijk R."/>
            <person name="Schleper C."/>
            <person name="Guy L."/>
            <person name="Ettema T.J."/>
        </authorList>
    </citation>
    <scope>NUCLEOTIDE SEQUENCE</scope>
</reference>
<sequence length="130" mass="15631">MRINQNFSFMKQFKDKILDGTKTITNRTATEFRGKINAGDIMHCFTGMRTANCEKWCDSLVIERAKWEYEDVVPVYTSIAKNTRSPFIQFTWYDFAMLDGFMRWYDFVDYFLSHKNRELGFYAYKFEVIK</sequence>
<accession>A0A0F9KNW0</accession>